<sequence length="103" mass="10704">MGKKALHQVPAAASSEVAEGELRYRLEAASEAGGQVGTLLEVPRRFKPDGGDHEAVTPGLATLATDIAYATTPVARLLDLRGHLSGIVASLRHTPFFEGAANG</sequence>
<protein>
    <submittedName>
        <fullName evidence="1">Uncharacterized protein</fullName>
    </submittedName>
</protein>
<accession>A0ABU8WYJ9</accession>
<evidence type="ECO:0000313" key="2">
    <source>
        <dbReference type="Proteomes" id="UP001385892"/>
    </source>
</evidence>
<keyword evidence="2" id="KW-1185">Reference proteome</keyword>
<organism evidence="1 2">
    <name type="scientific">Variovorax rhizosphaerae</name>
    <dbReference type="NCBI Taxonomy" id="1836200"/>
    <lineage>
        <taxon>Bacteria</taxon>
        <taxon>Pseudomonadati</taxon>
        <taxon>Pseudomonadota</taxon>
        <taxon>Betaproteobacteria</taxon>
        <taxon>Burkholderiales</taxon>
        <taxon>Comamonadaceae</taxon>
        <taxon>Variovorax</taxon>
    </lineage>
</organism>
<dbReference type="EMBL" id="JBBKZT010000028">
    <property type="protein sequence ID" value="MEJ8851915.1"/>
    <property type="molecule type" value="Genomic_DNA"/>
</dbReference>
<gene>
    <name evidence="1" type="ORF">WKW82_35170</name>
</gene>
<dbReference type="Proteomes" id="UP001385892">
    <property type="component" value="Unassembled WGS sequence"/>
</dbReference>
<reference evidence="1 2" key="1">
    <citation type="submission" date="2024-03" db="EMBL/GenBank/DDBJ databases">
        <title>Novel species of the genus Variovorax.</title>
        <authorList>
            <person name="Liu Q."/>
            <person name="Xin Y.-H."/>
        </authorList>
    </citation>
    <scope>NUCLEOTIDE SEQUENCE [LARGE SCALE GENOMIC DNA]</scope>
    <source>
        <strain evidence="1 2">KACC 18900</strain>
    </source>
</reference>
<evidence type="ECO:0000313" key="1">
    <source>
        <dbReference type="EMBL" id="MEJ8851915.1"/>
    </source>
</evidence>
<comment type="caution">
    <text evidence="1">The sequence shown here is derived from an EMBL/GenBank/DDBJ whole genome shotgun (WGS) entry which is preliminary data.</text>
</comment>
<name>A0ABU8WYJ9_9BURK</name>
<dbReference type="RefSeq" id="WP_340347731.1">
    <property type="nucleotide sequence ID" value="NZ_JBBKZT010000028.1"/>
</dbReference>
<proteinExistence type="predicted"/>